<accession>A0A4C1ZYL0</accession>
<proteinExistence type="predicted"/>
<name>A0A4C1ZYL0_EUMVA</name>
<dbReference type="EMBL" id="BGZK01002239">
    <property type="protein sequence ID" value="GBP92104.1"/>
    <property type="molecule type" value="Genomic_DNA"/>
</dbReference>
<dbReference type="AlphaFoldDB" id="A0A4C1ZYL0"/>
<sequence length="76" mass="8135">MCEPPERWSSLPMDTRDSGGVTSALPASWETNSSATSVVLPRVPLSATGRYRCEVSGEAPAFTTISDHGDLVVIRK</sequence>
<gene>
    <name evidence="2" type="ORF">EVAR_63451_1</name>
</gene>
<evidence type="ECO:0008006" key="4">
    <source>
        <dbReference type="Google" id="ProtNLM"/>
    </source>
</evidence>
<protein>
    <recommendedName>
        <fullName evidence="4">Ig-like domain-containing protein</fullName>
    </recommendedName>
</protein>
<comment type="caution">
    <text evidence="2">The sequence shown here is derived from an EMBL/GenBank/DDBJ whole genome shotgun (WGS) entry which is preliminary data.</text>
</comment>
<evidence type="ECO:0000256" key="1">
    <source>
        <dbReference type="SAM" id="MobiDB-lite"/>
    </source>
</evidence>
<keyword evidence="3" id="KW-1185">Reference proteome</keyword>
<feature type="region of interest" description="Disordered" evidence="1">
    <location>
        <begin position="1"/>
        <end position="23"/>
    </location>
</feature>
<organism evidence="2 3">
    <name type="scientific">Eumeta variegata</name>
    <name type="common">Bagworm moth</name>
    <name type="synonym">Eumeta japonica</name>
    <dbReference type="NCBI Taxonomy" id="151549"/>
    <lineage>
        <taxon>Eukaryota</taxon>
        <taxon>Metazoa</taxon>
        <taxon>Ecdysozoa</taxon>
        <taxon>Arthropoda</taxon>
        <taxon>Hexapoda</taxon>
        <taxon>Insecta</taxon>
        <taxon>Pterygota</taxon>
        <taxon>Neoptera</taxon>
        <taxon>Endopterygota</taxon>
        <taxon>Lepidoptera</taxon>
        <taxon>Glossata</taxon>
        <taxon>Ditrysia</taxon>
        <taxon>Tineoidea</taxon>
        <taxon>Psychidae</taxon>
        <taxon>Oiketicinae</taxon>
        <taxon>Eumeta</taxon>
    </lineage>
</organism>
<dbReference type="OrthoDB" id="6419989at2759"/>
<dbReference type="Proteomes" id="UP000299102">
    <property type="component" value="Unassembled WGS sequence"/>
</dbReference>
<evidence type="ECO:0000313" key="3">
    <source>
        <dbReference type="Proteomes" id="UP000299102"/>
    </source>
</evidence>
<evidence type="ECO:0000313" key="2">
    <source>
        <dbReference type="EMBL" id="GBP92104.1"/>
    </source>
</evidence>
<reference evidence="2 3" key="1">
    <citation type="journal article" date="2019" name="Commun. Biol.">
        <title>The bagworm genome reveals a unique fibroin gene that provides high tensile strength.</title>
        <authorList>
            <person name="Kono N."/>
            <person name="Nakamura H."/>
            <person name="Ohtoshi R."/>
            <person name="Tomita M."/>
            <person name="Numata K."/>
            <person name="Arakawa K."/>
        </authorList>
    </citation>
    <scope>NUCLEOTIDE SEQUENCE [LARGE SCALE GENOMIC DNA]</scope>
</reference>